<dbReference type="Ensembl" id="ENSEAST00005042452.1">
    <property type="protein sequence ID" value="ENSEASP00005044970.1"/>
    <property type="gene ID" value="ENSEASG00005037308.1"/>
</dbReference>
<evidence type="ECO:0000256" key="12">
    <source>
        <dbReference type="ARBA" id="ARBA00069493"/>
    </source>
</evidence>
<evidence type="ECO:0000256" key="7">
    <source>
        <dbReference type="ARBA" id="ARBA00023136"/>
    </source>
</evidence>
<keyword evidence="3" id="KW-1003">Cell membrane</keyword>
<keyword evidence="15" id="KW-1185">Reference proteome</keyword>
<keyword evidence="10" id="KW-0325">Glycoprotein</keyword>
<reference evidence="14" key="3">
    <citation type="submission" date="2025-09" db="UniProtKB">
        <authorList>
            <consortium name="Ensembl"/>
        </authorList>
    </citation>
    <scope>IDENTIFICATION</scope>
</reference>
<dbReference type="GO" id="GO:0070242">
    <property type="term" value="P:thymocyte apoptotic process"/>
    <property type="evidence" value="ECO:0007669"/>
    <property type="project" value="Ensembl"/>
</dbReference>
<dbReference type="GO" id="GO:0005886">
    <property type="term" value="C:plasma membrane"/>
    <property type="evidence" value="ECO:0007669"/>
    <property type="project" value="UniProtKB-SubCell"/>
</dbReference>
<protein>
    <recommendedName>
        <fullName evidence="12">Pre T-cell antigen receptor alpha</fullName>
    </recommendedName>
    <alternativeName>
        <fullName evidence="13">pT-alpha-TCR</fullName>
    </alternativeName>
</protein>
<evidence type="ECO:0000256" key="11">
    <source>
        <dbReference type="ARBA" id="ARBA00064863"/>
    </source>
</evidence>
<organism evidence="14 15">
    <name type="scientific">Equus asinus</name>
    <name type="common">Donkey</name>
    <name type="synonym">Equus africanus asinus</name>
    <dbReference type="NCBI Taxonomy" id="9793"/>
    <lineage>
        <taxon>Eukaryota</taxon>
        <taxon>Metazoa</taxon>
        <taxon>Chordata</taxon>
        <taxon>Craniata</taxon>
        <taxon>Vertebrata</taxon>
        <taxon>Euteleostomi</taxon>
        <taxon>Mammalia</taxon>
        <taxon>Eutheria</taxon>
        <taxon>Laurasiatheria</taxon>
        <taxon>Perissodactyla</taxon>
        <taxon>Equidae</taxon>
        <taxon>Equus</taxon>
    </lineage>
</organism>
<dbReference type="GO" id="GO:0070244">
    <property type="term" value="P:negative regulation of thymocyte apoptotic process"/>
    <property type="evidence" value="ECO:0007669"/>
    <property type="project" value="Ensembl"/>
</dbReference>
<evidence type="ECO:0000256" key="1">
    <source>
        <dbReference type="ARBA" id="ARBA00004236"/>
    </source>
</evidence>
<dbReference type="SUPFAM" id="SSF48726">
    <property type="entry name" value="Immunoglobulin"/>
    <property type="match status" value="1"/>
</dbReference>
<dbReference type="Gene3D" id="2.60.40.10">
    <property type="entry name" value="Immunoglobulins"/>
    <property type="match status" value="1"/>
</dbReference>
<evidence type="ECO:0000256" key="2">
    <source>
        <dbReference type="ARBA" id="ARBA00004479"/>
    </source>
</evidence>
<evidence type="ECO:0000256" key="4">
    <source>
        <dbReference type="ARBA" id="ARBA00022692"/>
    </source>
</evidence>
<evidence type="ECO:0000256" key="10">
    <source>
        <dbReference type="ARBA" id="ARBA00023180"/>
    </source>
</evidence>
<dbReference type="Pfam" id="PF15028">
    <property type="entry name" value="PTCRA"/>
    <property type="match status" value="1"/>
</dbReference>
<keyword evidence="4" id="KW-0812">Transmembrane</keyword>
<evidence type="ECO:0000313" key="14">
    <source>
        <dbReference type="Ensembl" id="ENSEASP00005044970.1"/>
    </source>
</evidence>
<keyword evidence="8" id="KW-1015">Disulfide bond</keyword>
<dbReference type="GeneTree" id="ENSGT00390000007712"/>
<name>A0A9L0J6U9_EQUAS</name>
<dbReference type="PANTHER" id="PTHR37866">
    <property type="entry name" value="PRE T-CELL ANTIGEN RECEPTOR ALPHA"/>
    <property type="match status" value="1"/>
</dbReference>
<dbReference type="InterPro" id="IPR036179">
    <property type="entry name" value="Ig-like_dom_sf"/>
</dbReference>
<evidence type="ECO:0000313" key="15">
    <source>
        <dbReference type="Proteomes" id="UP000694387"/>
    </source>
</evidence>
<evidence type="ECO:0000256" key="5">
    <source>
        <dbReference type="ARBA" id="ARBA00022729"/>
    </source>
</evidence>
<comment type="subcellular location">
    <subcellularLocation>
        <location evidence="1">Cell membrane</location>
    </subcellularLocation>
    <subcellularLocation>
        <location evidence="2">Membrane</location>
        <topology evidence="2">Single-pass type I membrane protein</topology>
    </subcellularLocation>
</comment>
<accession>A0A9L0J6U9</accession>
<keyword evidence="9" id="KW-0675">Receptor</keyword>
<evidence type="ECO:0000256" key="8">
    <source>
        <dbReference type="ARBA" id="ARBA00023157"/>
    </source>
</evidence>
<proteinExistence type="predicted"/>
<dbReference type="PANTHER" id="PTHR37866:SF1">
    <property type="entry name" value="PRE T-CELL ANTIGEN RECEPTOR ALPHA"/>
    <property type="match status" value="1"/>
</dbReference>
<reference evidence="14 15" key="1">
    <citation type="journal article" date="2020" name="Nat. Commun.">
        <title>Donkey genomes provide new insights into domestication and selection for coat color.</title>
        <authorList>
            <person name="Wang"/>
            <person name="C."/>
            <person name="Li"/>
            <person name="H."/>
            <person name="Guo"/>
            <person name="Y."/>
            <person name="Huang"/>
            <person name="J."/>
            <person name="Sun"/>
            <person name="Y."/>
            <person name="Min"/>
            <person name="J."/>
            <person name="Wang"/>
            <person name="J."/>
            <person name="Fang"/>
            <person name="X."/>
            <person name="Zhao"/>
            <person name="Z."/>
            <person name="Wang"/>
            <person name="S."/>
            <person name="Zhang"/>
            <person name="Y."/>
            <person name="Liu"/>
            <person name="Q."/>
            <person name="Jiang"/>
            <person name="Q."/>
            <person name="Wang"/>
            <person name="X."/>
            <person name="Guo"/>
            <person name="Y."/>
            <person name="Yang"/>
            <person name="C."/>
            <person name="Wang"/>
            <person name="Y."/>
            <person name="Tian"/>
            <person name="F."/>
            <person name="Zhuang"/>
            <person name="G."/>
            <person name="Fan"/>
            <person name="Y."/>
            <person name="Gao"/>
            <person name="Q."/>
            <person name="Li"/>
            <person name="Y."/>
            <person name="Ju"/>
            <person name="Z."/>
            <person name="Li"/>
            <person name="J."/>
            <person name="Li"/>
            <person name="R."/>
            <person name="Hou"/>
            <person name="M."/>
            <person name="Yang"/>
            <person name="G."/>
            <person name="Liu"/>
            <person name="G."/>
            <person name="Liu"/>
            <person name="W."/>
            <person name="Guo"/>
            <person name="J."/>
            <person name="Pan"/>
            <person name="S."/>
            <person name="Fan"/>
            <person name="G."/>
            <person name="Zhang"/>
            <person name="W."/>
            <person name="Zhang"/>
            <person name="R."/>
            <person name="Yu"/>
            <person name="J."/>
            <person name="Zhang"/>
            <person name="X."/>
            <person name="Yin"/>
            <person name="Q."/>
            <person name="Ji"/>
            <person name="C."/>
            <person name="Jin"/>
            <person name="Y."/>
            <person name="Yue"/>
            <person name="G."/>
            <person name="Liu"/>
            <person name="M."/>
            <person name="Xu"/>
            <person name="J."/>
            <person name="Liu"/>
            <person name="S."/>
            <person name="Jordana"/>
            <person name="J."/>
            <person name="Noce"/>
            <person name="A."/>
            <person name="Amills"/>
            <person name="M."/>
            <person name="Wu"/>
            <person name="D.D."/>
            <person name="Li"/>
            <person name="S."/>
            <person name="Zhou"/>
            <person name="X. and Zhong"/>
            <person name="J."/>
        </authorList>
    </citation>
    <scope>NUCLEOTIDE SEQUENCE [LARGE SCALE GENOMIC DNA]</scope>
</reference>
<keyword evidence="5" id="KW-0732">Signal</keyword>
<evidence type="ECO:0000256" key="6">
    <source>
        <dbReference type="ARBA" id="ARBA00022989"/>
    </source>
</evidence>
<dbReference type="InterPro" id="IPR013783">
    <property type="entry name" value="Ig-like_fold"/>
</dbReference>
<reference evidence="14" key="2">
    <citation type="submission" date="2025-08" db="UniProtKB">
        <authorList>
            <consortium name="Ensembl"/>
        </authorList>
    </citation>
    <scope>IDENTIFICATION</scope>
</reference>
<dbReference type="FunFam" id="2.60.40.10:FF:001091">
    <property type="entry name" value="Pre T-cell antigen receptor alpha"/>
    <property type="match status" value="1"/>
</dbReference>
<dbReference type="AlphaFoldDB" id="A0A9L0J6U9"/>
<evidence type="ECO:0000256" key="3">
    <source>
        <dbReference type="ARBA" id="ARBA00022475"/>
    </source>
</evidence>
<evidence type="ECO:0000256" key="13">
    <source>
        <dbReference type="ARBA" id="ARBA00083662"/>
    </source>
</evidence>
<dbReference type="InterPro" id="IPR027834">
    <property type="entry name" value="PTCRA"/>
</dbReference>
<keyword evidence="7" id="KW-0472">Membrane</keyword>
<sequence length="205" mass="22058">MWDACQSMACQAVPSVRGTPFPSLAPPITLLVDGKQQTLVVCLVLDAAPPGLESSIWFSAGNGSALDAFTYGPSLAEDGTWTSLAQLSLPSEELAAWETLVCHTGPGAGDHSRSTQPLQLSGGDRAWAPVDAPCPGTHPGTRIWWEGGRLLRKLIPCLKVPRHLSLPGAQKGGQRGGRESWAPPRTFSKWLRFCCWFICPFSHMP</sequence>
<keyword evidence="6" id="KW-1133">Transmembrane helix</keyword>
<comment type="subunit">
    <text evidence="11">Heterodimer with TCRB; disulfide linked. This heterodimer assembles with CD3 proteins into a signaling-competent pre-T-cell receptor complex. Interacts with RHBDD1.</text>
</comment>
<dbReference type="Proteomes" id="UP000694387">
    <property type="component" value="Chromosome 8"/>
</dbReference>
<evidence type="ECO:0000256" key="9">
    <source>
        <dbReference type="ARBA" id="ARBA00023170"/>
    </source>
</evidence>